<keyword evidence="1" id="KW-0812">Transmembrane</keyword>
<keyword evidence="1" id="KW-1133">Transmembrane helix</keyword>
<comment type="caution">
    <text evidence="2">The sequence shown here is derived from an EMBL/GenBank/DDBJ whole genome shotgun (WGS) entry which is preliminary data.</text>
</comment>
<evidence type="ECO:0008006" key="4">
    <source>
        <dbReference type="Google" id="ProtNLM"/>
    </source>
</evidence>
<reference evidence="2 3" key="1">
    <citation type="submission" date="2021-02" db="EMBL/GenBank/DDBJ databases">
        <authorList>
            <person name="Lee D.-H."/>
        </authorList>
    </citation>
    <scope>NUCLEOTIDE SEQUENCE [LARGE SCALE GENOMIC DNA]</scope>
    <source>
        <strain evidence="2 3">UL073</strain>
    </source>
</reference>
<evidence type="ECO:0000256" key="1">
    <source>
        <dbReference type="SAM" id="Phobius"/>
    </source>
</evidence>
<protein>
    <recommendedName>
        <fullName evidence="4">DUF502 domain-containing protein</fullName>
    </recommendedName>
</protein>
<sequence length="204" mass="22004">MLRFLKTTVVGGLLFILPLLLIGVLVEKAVHLLRPAIAKLLPMFPDHAIAGVTLFSLLALVALLLICFLAGLLARTRFARQLLEPLENGILANIPGYQLVKDTASRVAGLDNEEGLVVGLLEDDGRYVFCVTRDEPRDGMIAVYRPDAGPAGGTAGELLFVPAESFIRTDLTWLQVLTCLRRCGLGALVLAEPWLPPAATPARD</sequence>
<dbReference type="EMBL" id="JAFEUP010000003">
    <property type="protein sequence ID" value="MBM7061454.1"/>
    <property type="molecule type" value="Genomic_DNA"/>
</dbReference>
<accession>A0ABS2IGJ3</accession>
<feature type="transmembrane region" description="Helical" evidence="1">
    <location>
        <begin position="48"/>
        <end position="74"/>
    </location>
</feature>
<dbReference type="RefSeq" id="WP_205348635.1">
    <property type="nucleotide sequence ID" value="NZ_JAFEUP010000003.1"/>
</dbReference>
<evidence type="ECO:0000313" key="2">
    <source>
        <dbReference type="EMBL" id="MBM7061454.1"/>
    </source>
</evidence>
<organism evidence="2 3">
    <name type="scientific">Zestomonas insulae</name>
    <dbReference type="NCBI Taxonomy" id="2809017"/>
    <lineage>
        <taxon>Bacteria</taxon>
        <taxon>Pseudomonadati</taxon>
        <taxon>Pseudomonadota</taxon>
        <taxon>Gammaproteobacteria</taxon>
        <taxon>Pseudomonadales</taxon>
        <taxon>Pseudomonadaceae</taxon>
        <taxon>Zestomonas</taxon>
    </lineage>
</organism>
<dbReference type="Proteomes" id="UP000717995">
    <property type="component" value="Unassembled WGS sequence"/>
</dbReference>
<keyword evidence="3" id="KW-1185">Reference proteome</keyword>
<evidence type="ECO:0000313" key="3">
    <source>
        <dbReference type="Proteomes" id="UP000717995"/>
    </source>
</evidence>
<gene>
    <name evidence="2" type="ORF">JQX08_12135</name>
</gene>
<keyword evidence="1" id="KW-0472">Membrane</keyword>
<proteinExistence type="predicted"/>
<name>A0ABS2IGJ3_9GAMM</name>